<feature type="compositionally biased region" description="Basic residues" evidence="1">
    <location>
        <begin position="1"/>
        <end position="20"/>
    </location>
</feature>
<accession>A0ABD3F1J5</accession>
<sequence>MTSATKKRKATNVKRKATNVKRKEEQQALQEQIQALEQHLAALKAHQDGGASQLKELYESVAVNEAMKTVVDQHQLAVANAQSLVSQWLQSHSRNPMGSCIHLGREWTERRETLLGMKDERLARGFRYVIARCQHLDALKPHFSEEKFEDANGDFCCVRNEVIPFPGVQSMRKVFDAVKFTLDTLEISISEQLGHITVRDDYDAVEADSFTCNYRLTSGIDSGVTTELNAVAFGRYVEKPAAVSKEPYAVMAIDSVDQDDLHPYHPRESVRKVLNGTVVLVAVPRRQHGVKKEAEEQGNTEVEVVMLRSFFVKTCRPEFEVSEAVIQELRNNTTRWGEVVLEAVRRIVYAS</sequence>
<evidence type="ECO:0000256" key="1">
    <source>
        <dbReference type="SAM" id="MobiDB-lite"/>
    </source>
</evidence>
<protein>
    <submittedName>
        <fullName evidence="2">Uncharacterized protein</fullName>
    </submittedName>
</protein>
<gene>
    <name evidence="2" type="ORF">V7S43_014511</name>
</gene>
<feature type="region of interest" description="Disordered" evidence="1">
    <location>
        <begin position="1"/>
        <end position="25"/>
    </location>
</feature>
<dbReference type="Proteomes" id="UP001632037">
    <property type="component" value="Unassembled WGS sequence"/>
</dbReference>
<dbReference type="AlphaFoldDB" id="A0ABD3F1J5"/>
<organism evidence="2 3">
    <name type="scientific">Phytophthora oleae</name>
    <dbReference type="NCBI Taxonomy" id="2107226"/>
    <lineage>
        <taxon>Eukaryota</taxon>
        <taxon>Sar</taxon>
        <taxon>Stramenopiles</taxon>
        <taxon>Oomycota</taxon>
        <taxon>Peronosporomycetes</taxon>
        <taxon>Peronosporales</taxon>
        <taxon>Peronosporaceae</taxon>
        <taxon>Phytophthora</taxon>
    </lineage>
</organism>
<evidence type="ECO:0000313" key="2">
    <source>
        <dbReference type="EMBL" id="KAL3660357.1"/>
    </source>
</evidence>
<reference evidence="2 3" key="1">
    <citation type="submission" date="2024-09" db="EMBL/GenBank/DDBJ databases">
        <title>Genome sequencing and assembly of Phytophthora oleae, isolate VK10A, causative agent of rot of olive drupes.</title>
        <authorList>
            <person name="Conti Taguali S."/>
            <person name="Riolo M."/>
            <person name="La Spada F."/>
            <person name="Cacciola S.O."/>
            <person name="Dionisio G."/>
        </authorList>
    </citation>
    <scope>NUCLEOTIDE SEQUENCE [LARGE SCALE GENOMIC DNA]</scope>
    <source>
        <strain evidence="2 3">VK10A</strain>
    </source>
</reference>
<evidence type="ECO:0000313" key="3">
    <source>
        <dbReference type="Proteomes" id="UP001632037"/>
    </source>
</evidence>
<name>A0ABD3F1J5_9STRA</name>
<proteinExistence type="predicted"/>
<comment type="caution">
    <text evidence="2">The sequence shown here is derived from an EMBL/GenBank/DDBJ whole genome shotgun (WGS) entry which is preliminary data.</text>
</comment>
<dbReference type="EMBL" id="JBIMZQ010000041">
    <property type="protein sequence ID" value="KAL3660357.1"/>
    <property type="molecule type" value="Genomic_DNA"/>
</dbReference>
<keyword evidence="3" id="KW-1185">Reference proteome</keyword>